<dbReference type="Gene3D" id="3.60.20.10">
    <property type="entry name" value="Glutamine Phosphoribosylpyrophosphate, subunit 1, domain 1"/>
    <property type="match status" value="1"/>
</dbReference>
<accession>A0A8A4TQZ5</accession>
<protein>
    <recommendedName>
        <fullName evidence="3">Glutamine amidotransferase type-2 domain-containing protein</fullName>
    </recommendedName>
</protein>
<proteinExistence type="predicted"/>
<reference evidence="1" key="1">
    <citation type="submission" date="2021-03" db="EMBL/GenBank/DDBJ databases">
        <title>Acanthopleuribacteraceae sp. M133.</title>
        <authorList>
            <person name="Wang G."/>
        </authorList>
    </citation>
    <scope>NUCLEOTIDE SEQUENCE</scope>
    <source>
        <strain evidence="1">M133</strain>
    </source>
</reference>
<evidence type="ECO:0008006" key="3">
    <source>
        <dbReference type="Google" id="ProtNLM"/>
    </source>
</evidence>
<dbReference type="KEGG" id="scor:J3U87_02885"/>
<name>A0A8A4TQZ5_SULCO</name>
<dbReference type="EMBL" id="CP071793">
    <property type="protein sequence ID" value="QTD51391.1"/>
    <property type="molecule type" value="Genomic_DNA"/>
</dbReference>
<dbReference type="Proteomes" id="UP000663929">
    <property type="component" value="Chromosome"/>
</dbReference>
<dbReference type="AlphaFoldDB" id="A0A8A4TQZ5"/>
<organism evidence="1 2">
    <name type="scientific">Sulfidibacter corallicola</name>
    <dbReference type="NCBI Taxonomy" id="2818388"/>
    <lineage>
        <taxon>Bacteria</taxon>
        <taxon>Pseudomonadati</taxon>
        <taxon>Acidobacteriota</taxon>
        <taxon>Holophagae</taxon>
        <taxon>Acanthopleuribacterales</taxon>
        <taxon>Acanthopleuribacteraceae</taxon>
        <taxon>Sulfidibacter</taxon>
    </lineage>
</organism>
<keyword evidence="2" id="KW-1185">Reference proteome</keyword>
<dbReference type="SUPFAM" id="SSF56235">
    <property type="entry name" value="N-terminal nucleophile aminohydrolases (Ntn hydrolases)"/>
    <property type="match status" value="1"/>
</dbReference>
<gene>
    <name evidence="1" type="ORF">J3U87_02885</name>
</gene>
<evidence type="ECO:0000313" key="1">
    <source>
        <dbReference type="EMBL" id="QTD51391.1"/>
    </source>
</evidence>
<sequence length="211" mass="24425">MCRLLITRADVSFSISERLAPFAEMCRASKEYQGHGWGMAWLDGETGRWCFHHEITPIWEDELGGFGRTRLLVVHARSAFRNEGIVVDNNMPFYDGRRVFIFNGELHGVRIRSEGRIGAEKIFNFIRRFDRGDLQAALAKGSRIIRYRSDYVRAFNLVMVDGDRIHLASHFSEDPEYFTMYRRERGNEISFCSQPLGDHWSPLENGTELVA</sequence>
<dbReference type="InterPro" id="IPR029055">
    <property type="entry name" value="Ntn_hydrolases_N"/>
</dbReference>
<evidence type="ECO:0000313" key="2">
    <source>
        <dbReference type="Proteomes" id="UP000663929"/>
    </source>
</evidence>
<dbReference type="RefSeq" id="WP_237381522.1">
    <property type="nucleotide sequence ID" value="NZ_CP071793.1"/>
</dbReference>